<accession>A0A9Q1HM82</accession>
<gene>
    <name evidence="2" type="ORF">HOLleu_04141</name>
</gene>
<protein>
    <submittedName>
        <fullName evidence="2">Uncharacterized protein</fullName>
    </submittedName>
</protein>
<dbReference type="AlphaFoldDB" id="A0A9Q1HM82"/>
<keyword evidence="3" id="KW-1185">Reference proteome</keyword>
<proteinExistence type="predicted"/>
<evidence type="ECO:0000313" key="2">
    <source>
        <dbReference type="EMBL" id="KAJ8050803.1"/>
    </source>
</evidence>
<sequence length="107" mass="12332">MKDTLERKDISLYEKVDLYNQILQRYLDADKRKTSKPIGIKISKSPDDKDDKADKADNDDAALTPEEVDLKSDVLLKNYPKSLKNKAKLLLDRISDNRKIEENPVID</sequence>
<name>A0A9Q1HM82_HOLLE</name>
<dbReference type="Proteomes" id="UP001152320">
    <property type="component" value="Chromosome 1"/>
</dbReference>
<evidence type="ECO:0000256" key="1">
    <source>
        <dbReference type="SAM" id="MobiDB-lite"/>
    </source>
</evidence>
<organism evidence="2 3">
    <name type="scientific">Holothuria leucospilota</name>
    <name type="common">Black long sea cucumber</name>
    <name type="synonym">Mertensiothuria leucospilota</name>
    <dbReference type="NCBI Taxonomy" id="206669"/>
    <lineage>
        <taxon>Eukaryota</taxon>
        <taxon>Metazoa</taxon>
        <taxon>Echinodermata</taxon>
        <taxon>Eleutherozoa</taxon>
        <taxon>Echinozoa</taxon>
        <taxon>Holothuroidea</taxon>
        <taxon>Aspidochirotacea</taxon>
        <taxon>Aspidochirotida</taxon>
        <taxon>Holothuriidae</taxon>
        <taxon>Holothuria</taxon>
    </lineage>
</organism>
<reference evidence="2" key="1">
    <citation type="submission" date="2021-10" db="EMBL/GenBank/DDBJ databases">
        <title>Tropical sea cucumber genome reveals ecological adaptation and Cuvierian tubules defense mechanism.</title>
        <authorList>
            <person name="Chen T."/>
        </authorList>
    </citation>
    <scope>NUCLEOTIDE SEQUENCE</scope>
    <source>
        <strain evidence="2">Nanhai2018</strain>
        <tissue evidence="2">Muscle</tissue>
    </source>
</reference>
<comment type="caution">
    <text evidence="2">The sequence shown here is derived from an EMBL/GenBank/DDBJ whole genome shotgun (WGS) entry which is preliminary data.</text>
</comment>
<feature type="compositionally biased region" description="Basic and acidic residues" evidence="1">
    <location>
        <begin position="44"/>
        <end position="58"/>
    </location>
</feature>
<evidence type="ECO:0000313" key="3">
    <source>
        <dbReference type="Proteomes" id="UP001152320"/>
    </source>
</evidence>
<dbReference type="OrthoDB" id="10068277at2759"/>
<feature type="region of interest" description="Disordered" evidence="1">
    <location>
        <begin position="37"/>
        <end position="64"/>
    </location>
</feature>
<dbReference type="EMBL" id="JAIZAY010000001">
    <property type="protein sequence ID" value="KAJ8050803.1"/>
    <property type="molecule type" value="Genomic_DNA"/>
</dbReference>